<keyword evidence="1" id="KW-0812">Transmembrane</keyword>
<proteinExistence type="predicted"/>
<reference evidence="2" key="1">
    <citation type="submission" date="2024-02" db="EMBL/GenBank/DDBJ databases">
        <authorList>
            <consortium name="ELIXIR-Norway"/>
            <consortium name="Elixir Norway"/>
        </authorList>
    </citation>
    <scope>NUCLEOTIDE SEQUENCE</scope>
</reference>
<keyword evidence="1" id="KW-0472">Membrane</keyword>
<feature type="transmembrane region" description="Helical" evidence="1">
    <location>
        <begin position="53"/>
        <end position="72"/>
    </location>
</feature>
<evidence type="ECO:0000256" key="1">
    <source>
        <dbReference type="SAM" id="Phobius"/>
    </source>
</evidence>
<keyword evidence="1" id="KW-1133">Transmembrane helix</keyword>
<dbReference type="EMBL" id="OZ019903">
    <property type="protein sequence ID" value="CAK9197461.1"/>
    <property type="molecule type" value="Genomic_DNA"/>
</dbReference>
<protein>
    <submittedName>
        <fullName evidence="2">Uncharacterized protein</fullName>
    </submittedName>
</protein>
<accession>A0ABP0TIG3</accession>
<name>A0ABP0TIG3_9BRYO</name>
<evidence type="ECO:0000313" key="3">
    <source>
        <dbReference type="Proteomes" id="UP001497512"/>
    </source>
</evidence>
<gene>
    <name evidence="2" type="ORF">CSSPTR1EN2_LOCUS3986</name>
</gene>
<evidence type="ECO:0000313" key="2">
    <source>
        <dbReference type="EMBL" id="CAK9197461.1"/>
    </source>
</evidence>
<dbReference type="Proteomes" id="UP001497512">
    <property type="component" value="Chromosome 11"/>
</dbReference>
<organism evidence="2 3">
    <name type="scientific">Sphagnum troendelagicum</name>
    <dbReference type="NCBI Taxonomy" id="128251"/>
    <lineage>
        <taxon>Eukaryota</taxon>
        <taxon>Viridiplantae</taxon>
        <taxon>Streptophyta</taxon>
        <taxon>Embryophyta</taxon>
        <taxon>Bryophyta</taxon>
        <taxon>Sphagnophytina</taxon>
        <taxon>Sphagnopsida</taxon>
        <taxon>Sphagnales</taxon>
        <taxon>Sphagnaceae</taxon>
        <taxon>Sphagnum</taxon>
    </lineage>
</organism>
<keyword evidence="3" id="KW-1185">Reference proteome</keyword>
<feature type="transmembrane region" description="Helical" evidence="1">
    <location>
        <begin position="20"/>
        <end position="41"/>
    </location>
</feature>
<sequence>MESSLLDDGARRCINEQPRWFTPTRLLMLFCLIDMLNYTWIKEGDFKLSYFQDGVLSSAFMVGLVVASPIFANLSKT</sequence>